<dbReference type="AlphaFoldDB" id="A0A164VLT7"/>
<keyword evidence="3" id="KW-1185">Reference proteome</keyword>
<dbReference type="Proteomes" id="UP000076722">
    <property type="component" value="Unassembled WGS sequence"/>
</dbReference>
<feature type="region of interest" description="Disordered" evidence="1">
    <location>
        <begin position="17"/>
        <end position="36"/>
    </location>
</feature>
<evidence type="ECO:0000256" key="1">
    <source>
        <dbReference type="SAM" id="MobiDB-lite"/>
    </source>
</evidence>
<organism evidence="2 3">
    <name type="scientific">Sistotremastrum niveocremeum HHB9708</name>
    <dbReference type="NCBI Taxonomy" id="1314777"/>
    <lineage>
        <taxon>Eukaryota</taxon>
        <taxon>Fungi</taxon>
        <taxon>Dikarya</taxon>
        <taxon>Basidiomycota</taxon>
        <taxon>Agaricomycotina</taxon>
        <taxon>Agaricomycetes</taxon>
        <taxon>Sistotremastrales</taxon>
        <taxon>Sistotremastraceae</taxon>
        <taxon>Sertulicium</taxon>
        <taxon>Sertulicium niveocremeum</taxon>
    </lineage>
</organism>
<protein>
    <submittedName>
        <fullName evidence="2">Uncharacterized protein</fullName>
    </submittedName>
</protein>
<dbReference type="OrthoDB" id="3063716at2759"/>
<sequence length="265" mass="29275">MPPSRTVSRSEWVITTRRELEHSDDGHNSDDDGDGDALRFLETLVSGNLDFSATVQSKRKKSKGKGSTITEAMPQDSTLFKLISSTPVLISLEREPSPPIIVPKLATEDTEDEAAIRHRRAMEAAVDFDFIAQQSKIPYLPRPSSHSGLTVYQLPGQTDQTLPSLFVTERNCKTSSTASLDAKTSLAKTCSIVRVRSSVTHQEPVKSGTRGKPDSPSTFFRPLAEWKGKSRGYAMGYEGSWAVQSYHRNRYARDRMAKGVVEPAS</sequence>
<dbReference type="EMBL" id="KV419405">
    <property type="protein sequence ID" value="KZS94271.1"/>
    <property type="molecule type" value="Genomic_DNA"/>
</dbReference>
<evidence type="ECO:0000313" key="2">
    <source>
        <dbReference type="EMBL" id="KZS94271.1"/>
    </source>
</evidence>
<evidence type="ECO:0000313" key="3">
    <source>
        <dbReference type="Proteomes" id="UP000076722"/>
    </source>
</evidence>
<reference evidence="2 3" key="1">
    <citation type="journal article" date="2016" name="Mol. Biol. Evol.">
        <title>Comparative Genomics of Early-Diverging Mushroom-Forming Fungi Provides Insights into the Origins of Lignocellulose Decay Capabilities.</title>
        <authorList>
            <person name="Nagy L.G."/>
            <person name="Riley R."/>
            <person name="Tritt A."/>
            <person name="Adam C."/>
            <person name="Daum C."/>
            <person name="Floudas D."/>
            <person name="Sun H."/>
            <person name="Yadav J.S."/>
            <person name="Pangilinan J."/>
            <person name="Larsson K.H."/>
            <person name="Matsuura K."/>
            <person name="Barry K."/>
            <person name="Labutti K."/>
            <person name="Kuo R."/>
            <person name="Ohm R.A."/>
            <person name="Bhattacharya S.S."/>
            <person name="Shirouzu T."/>
            <person name="Yoshinaga Y."/>
            <person name="Martin F.M."/>
            <person name="Grigoriev I.V."/>
            <person name="Hibbett D.S."/>
        </authorList>
    </citation>
    <scope>NUCLEOTIDE SEQUENCE [LARGE SCALE GENOMIC DNA]</scope>
    <source>
        <strain evidence="2 3">HHB9708</strain>
    </source>
</reference>
<gene>
    <name evidence="2" type="ORF">SISNIDRAFT_485184</name>
</gene>
<feature type="compositionally biased region" description="Basic and acidic residues" evidence="1">
    <location>
        <begin position="17"/>
        <end position="30"/>
    </location>
</feature>
<name>A0A164VLT7_9AGAM</name>
<accession>A0A164VLT7</accession>
<proteinExistence type="predicted"/>